<evidence type="ECO:0000313" key="2">
    <source>
        <dbReference type="Proteomes" id="UP001519641"/>
    </source>
</evidence>
<gene>
    <name evidence="1" type="ORF">KK097_01915</name>
</gene>
<keyword evidence="2" id="KW-1185">Reference proteome</keyword>
<dbReference type="Proteomes" id="UP001519641">
    <property type="component" value="Unassembled WGS sequence"/>
</dbReference>
<dbReference type="RefSeq" id="WP_214543526.1">
    <property type="nucleotide sequence ID" value="NZ_JAHEWS010000002.1"/>
</dbReference>
<reference evidence="1 2" key="1">
    <citation type="submission" date="2021-05" db="EMBL/GenBank/DDBJ databases">
        <title>Whole genome sequence of Curtobacterium flaccumfaciens pv. flaccumfaciens strain CFBP 8819.</title>
        <authorList>
            <person name="Osdaghi E."/>
            <person name="Taghouti G."/>
            <person name="Portier P."/>
            <person name="Fazliarab A."/>
            <person name="Taghavi S.M."/>
            <person name="Briand M."/>
            <person name="Le-Saux M."/>
            <person name="Jacques M.-A."/>
        </authorList>
    </citation>
    <scope>NUCLEOTIDE SEQUENCE [LARGE SCALE GENOMIC DNA]</scope>
    <source>
        <strain evidence="1 2">CFBP 8819</strain>
    </source>
</reference>
<dbReference type="EMBL" id="JAHEWS010000002">
    <property type="protein sequence ID" value="MBT1586567.1"/>
    <property type="molecule type" value="Genomic_DNA"/>
</dbReference>
<accession>A0ABS5VAT2</accession>
<proteinExistence type="predicted"/>
<protein>
    <submittedName>
        <fullName evidence="1">Uncharacterized protein</fullName>
    </submittedName>
</protein>
<comment type="caution">
    <text evidence="1">The sequence shown here is derived from an EMBL/GenBank/DDBJ whole genome shotgun (WGS) entry which is preliminary data.</text>
</comment>
<sequence>MTKDPPGVFRHLELLESVLRRAGNDRVVVEPHRVQYGDIETVLRFAVSDTSVVEWRGNRGAGALTGTEFGSAADAERWIMADASGYLREAHGLPVAHWLLDREEEIPEGFALHPDGDGVVLRWAVSGAEHRARFGGALPTESALQFSTVARVPIAQIQSCALAADSRAAFAAAASSAAR</sequence>
<organism evidence="1 2">
    <name type="scientific">Curtobacterium aurantiacum</name>
    <dbReference type="NCBI Taxonomy" id="3236919"/>
    <lineage>
        <taxon>Bacteria</taxon>
        <taxon>Bacillati</taxon>
        <taxon>Actinomycetota</taxon>
        <taxon>Actinomycetes</taxon>
        <taxon>Micrococcales</taxon>
        <taxon>Microbacteriaceae</taxon>
        <taxon>Curtobacterium</taxon>
    </lineage>
</organism>
<evidence type="ECO:0000313" key="1">
    <source>
        <dbReference type="EMBL" id="MBT1586567.1"/>
    </source>
</evidence>
<name>A0ABS5VAT2_9MICO</name>